<dbReference type="Gene3D" id="3.40.50.720">
    <property type="entry name" value="NAD(P)-binding Rossmann-like Domain"/>
    <property type="match status" value="1"/>
</dbReference>
<dbReference type="PANTHER" id="PTHR48075:SF5">
    <property type="entry name" value="3-HYDROXYBUTYRYL-COA DEHYDROGENASE"/>
    <property type="match status" value="1"/>
</dbReference>
<comment type="similarity">
    <text evidence="2">Belongs to the 3-hydroxyacyl-CoA dehydrogenase family.</text>
</comment>
<evidence type="ECO:0000259" key="4">
    <source>
        <dbReference type="Pfam" id="PF00725"/>
    </source>
</evidence>
<feature type="domain" description="3-hydroxyacyl-CoA dehydrogenase NAD binding" evidence="5">
    <location>
        <begin position="7"/>
        <end position="185"/>
    </location>
</feature>
<dbReference type="SUPFAM" id="SSF48179">
    <property type="entry name" value="6-phosphogluconate dehydrogenase C-terminal domain-like"/>
    <property type="match status" value="1"/>
</dbReference>
<keyword evidence="3 6" id="KW-0560">Oxidoreductase</keyword>
<dbReference type="GO" id="GO:0003857">
    <property type="term" value="F:(3S)-3-hydroxyacyl-CoA dehydrogenase (NAD+) activity"/>
    <property type="evidence" value="ECO:0007669"/>
    <property type="project" value="UniProtKB-EC"/>
</dbReference>
<evidence type="ECO:0000259" key="5">
    <source>
        <dbReference type="Pfam" id="PF02737"/>
    </source>
</evidence>
<dbReference type="InterPro" id="IPR006176">
    <property type="entry name" value="3-OHacyl-CoA_DH_NAD-bd"/>
</dbReference>
<dbReference type="Pfam" id="PF02737">
    <property type="entry name" value="3HCDH_N"/>
    <property type="match status" value="1"/>
</dbReference>
<dbReference type="NCBIfam" id="NF005875">
    <property type="entry name" value="PRK07819.1"/>
    <property type="match status" value="1"/>
</dbReference>
<dbReference type="Proteomes" id="UP000216752">
    <property type="component" value="Chromosome"/>
</dbReference>
<gene>
    <name evidence="6" type="ORF">SPSIL_023890</name>
</gene>
<dbReference type="Gene3D" id="1.10.1040.10">
    <property type="entry name" value="N-(1-d-carboxylethyl)-l-norvaline Dehydrogenase, domain 2"/>
    <property type="match status" value="1"/>
</dbReference>
<dbReference type="EC" id="1.1.1.35" evidence="6"/>
<dbReference type="InterPro" id="IPR008927">
    <property type="entry name" value="6-PGluconate_DH-like_C_sf"/>
</dbReference>
<sequence length="285" mass="30721">MITDIKKVGVIGCGLMGSGIAQVAATVGYPVVLYDISTKIVEKGKKNIQALLDKAVAKGKKTREDADATLARIKATADKADLADVDIIFEAIIEKTDIKIELYSSLDKICKPSCLFATNTSGLSITEIGAATGRSDKFVGMHFFNPVPVMKLVEVIRGYDTSDETFTTALEMGKKLGKESIAVQEAPLFCVNRILVPMLNEAMFVLSEGIATAEDIDKGMVLGTNQPIGPLALADMVGLDTLLLVAQTLFNETGDSKYRPCPLLVKMVRAGHYGRKTGRGFYNYN</sequence>
<evidence type="ECO:0000256" key="1">
    <source>
        <dbReference type="ARBA" id="ARBA00005086"/>
    </source>
</evidence>
<dbReference type="InterPro" id="IPR006108">
    <property type="entry name" value="3HC_DH_C"/>
</dbReference>
<dbReference type="Pfam" id="PF00725">
    <property type="entry name" value="3HCDH"/>
    <property type="match status" value="1"/>
</dbReference>
<dbReference type="PANTHER" id="PTHR48075">
    <property type="entry name" value="3-HYDROXYACYL-COA DEHYDROGENASE FAMILY PROTEIN"/>
    <property type="match status" value="1"/>
</dbReference>
<dbReference type="InterPro" id="IPR022694">
    <property type="entry name" value="3-OHacyl-CoA_DH"/>
</dbReference>
<evidence type="ECO:0000313" key="7">
    <source>
        <dbReference type="Proteomes" id="UP000216752"/>
    </source>
</evidence>
<protein>
    <submittedName>
        <fullName evidence="6">3-hydroxybutyryl-CoA dehydrogenase</fullName>
        <ecNumber evidence="6">1.1.1.35</ecNumber>
    </submittedName>
</protein>
<evidence type="ECO:0000313" key="6">
    <source>
        <dbReference type="EMBL" id="XFO66239.1"/>
    </source>
</evidence>
<dbReference type="NCBIfam" id="NF004474">
    <property type="entry name" value="PRK05808.1"/>
    <property type="match status" value="1"/>
</dbReference>
<evidence type="ECO:0000256" key="2">
    <source>
        <dbReference type="ARBA" id="ARBA00009463"/>
    </source>
</evidence>
<reference evidence="6" key="1">
    <citation type="submission" date="2024-05" db="EMBL/GenBank/DDBJ databases">
        <title>Isolation and characterization of Sporomusa carbonis sp. nov., a carboxydotrophic hydrogenogen in the genus of Sporomusa isolated from a charcoal burning pile.</title>
        <authorList>
            <person name="Boeer T."/>
            <person name="Rosenbaum F."/>
            <person name="Eysell L."/>
            <person name="Mueller V."/>
            <person name="Daniel R."/>
            <person name="Poehlein A."/>
        </authorList>
    </citation>
    <scope>NUCLEOTIDE SEQUENCE [LARGE SCALE GENOMIC DNA]</scope>
    <source>
        <strain evidence="6">DSM 10669</strain>
    </source>
</reference>
<proteinExistence type="inferred from homology"/>
<dbReference type="PIRSF" id="PIRSF000105">
    <property type="entry name" value="HCDH"/>
    <property type="match status" value="1"/>
</dbReference>
<dbReference type="RefSeq" id="WP_094607533.1">
    <property type="nucleotide sequence ID" value="NZ_CP155573.1"/>
</dbReference>
<dbReference type="EMBL" id="CP155573">
    <property type="protein sequence ID" value="XFO66239.1"/>
    <property type="molecule type" value="Genomic_DNA"/>
</dbReference>
<comment type="pathway">
    <text evidence="1">Lipid metabolism; butanoate metabolism.</text>
</comment>
<feature type="domain" description="3-hydroxyacyl-CoA dehydrogenase C-terminal" evidence="4">
    <location>
        <begin position="189"/>
        <end position="284"/>
    </location>
</feature>
<organism evidence="6 7">
    <name type="scientific">Sporomusa silvacetica DSM 10669</name>
    <dbReference type="NCBI Taxonomy" id="1123289"/>
    <lineage>
        <taxon>Bacteria</taxon>
        <taxon>Bacillati</taxon>
        <taxon>Bacillota</taxon>
        <taxon>Negativicutes</taxon>
        <taxon>Selenomonadales</taxon>
        <taxon>Sporomusaceae</taxon>
        <taxon>Sporomusa</taxon>
    </lineage>
</organism>
<dbReference type="SUPFAM" id="SSF51735">
    <property type="entry name" value="NAD(P)-binding Rossmann-fold domains"/>
    <property type="match status" value="1"/>
</dbReference>
<dbReference type="InterPro" id="IPR013328">
    <property type="entry name" value="6PGD_dom2"/>
</dbReference>
<dbReference type="InterPro" id="IPR036291">
    <property type="entry name" value="NAD(P)-bd_dom_sf"/>
</dbReference>
<name>A0ABZ3ILE3_9FIRM</name>
<evidence type="ECO:0000256" key="3">
    <source>
        <dbReference type="ARBA" id="ARBA00023002"/>
    </source>
</evidence>
<accession>A0ABZ3ILE3</accession>
<keyword evidence="7" id="KW-1185">Reference proteome</keyword>